<organism evidence="2 3">
    <name type="scientific">Mycobacterium ulcerans str. Harvey</name>
    <dbReference type="NCBI Taxonomy" id="1299332"/>
    <lineage>
        <taxon>Bacteria</taxon>
        <taxon>Bacillati</taxon>
        <taxon>Actinomycetota</taxon>
        <taxon>Actinomycetes</taxon>
        <taxon>Mycobacteriales</taxon>
        <taxon>Mycobacteriaceae</taxon>
        <taxon>Mycobacterium</taxon>
        <taxon>Mycobacterium ulcerans group</taxon>
    </lineage>
</organism>
<evidence type="ECO:0000256" key="1">
    <source>
        <dbReference type="SAM" id="MobiDB-lite"/>
    </source>
</evidence>
<protein>
    <submittedName>
        <fullName evidence="2">Uncharacterized protein</fullName>
    </submittedName>
</protein>
<evidence type="ECO:0000313" key="3">
    <source>
        <dbReference type="Proteomes" id="UP000020681"/>
    </source>
</evidence>
<keyword evidence="3" id="KW-1185">Reference proteome</keyword>
<gene>
    <name evidence="2" type="ORF">I551_5852</name>
</gene>
<feature type="region of interest" description="Disordered" evidence="1">
    <location>
        <begin position="1"/>
        <end position="23"/>
    </location>
</feature>
<name>A0ABN0QSR6_MYCUL</name>
<evidence type="ECO:0000313" key="2">
    <source>
        <dbReference type="EMBL" id="EUA87736.1"/>
    </source>
</evidence>
<proteinExistence type="predicted"/>
<comment type="caution">
    <text evidence="2">The sequence shown here is derived from an EMBL/GenBank/DDBJ whole genome shotgun (WGS) entry which is preliminary data.</text>
</comment>
<accession>A0ABN0QSR6</accession>
<dbReference type="Proteomes" id="UP000020681">
    <property type="component" value="Unassembled WGS sequence"/>
</dbReference>
<reference evidence="2 3" key="1">
    <citation type="submission" date="2014-01" db="EMBL/GenBank/DDBJ databases">
        <authorList>
            <person name="Dobos K."/>
            <person name="Lenaerts A."/>
            <person name="Ordway D."/>
            <person name="DeGroote M.A."/>
            <person name="Parker T."/>
            <person name="Sizemore C."/>
            <person name="Tallon L.J."/>
            <person name="Sadzewicz L.K."/>
            <person name="Sengamalay N."/>
            <person name="Fraser C.M."/>
            <person name="Hine E."/>
            <person name="Shefchek K.A."/>
            <person name="Das S.P."/>
            <person name="Tettelin H."/>
        </authorList>
    </citation>
    <scope>NUCLEOTIDE SEQUENCE [LARGE SCALE GENOMIC DNA]</scope>
    <source>
        <strain evidence="2 3">Harvey</strain>
    </source>
</reference>
<sequence length="77" mass="8162">MVGKARLGPANAALDQTALAGERNVGVNETVEQAGQLGGRRNVGGRGRCRVLRQWRTEDDWLHLVGGPAAEVTTVTP</sequence>
<dbReference type="EMBL" id="JAOL01000156">
    <property type="protein sequence ID" value="EUA87736.1"/>
    <property type="molecule type" value="Genomic_DNA"/>
</dbReference>